<evidence type="ECO:0000313" key="3">
    <source>
        <dbReference type="Proteomes" id="UP000823405"/>
    </source>
</evidence>
<protein>
    <submittedName>
        <fullName evidence="2">Uncharacterized protein</fullName>
    </submittedName>
</protein>
<dbReference type="Proteomes" id="UP000823405">
    <property type="component" value="Unassembled WGS sequence"/>
</dbReference>
<keyword evidence="3" id="KW-1185">Reference proteome</keyword>
<evidence type="ECO:0000256" key="1">
    <source>
        <dbReference type="SAM" id="MobiDB-lite"/>
    </source>
</evidence>
<feature type="compositionally biased region" description="Gly residues" evidence="1">
    <location>
        <begin position="1"/>
        <end position="11"/>
    </location>
</feature>
<comment type="caution">
    <text evidence="2">The sequence shown here is derived from an EMBL/GenBank/DDBJ whole genome shotgun (WGS) entry which is preliminary data.</text>
</comment>
<reference evidence="2" key="1">
    <citation type="journal article" date="2020" name="Fungal Divers.">
        <title>Resolving the Mortierellaceae phylogeny through synthesis of multi-gene phylogenetics and phylogenomics.</title>
        <authorList>
            <person name="Vandepol N."/>
            <person name="Liber J."/>
            <person name="Desiro A."/>
            <person name="Na H."/>
            <person name="Kennedy M."/>
            <person name="Barry K."/>
            <person name="Grigoriev I.V."/>
            <person name="Miller A.N."/>
            <person name="O'Donnell K."/>
            <person name="Stajich J.E."/>
            <person name="Bonito G."/>
        </authorList>
    </citation>
    <scope>NUCLEOTIDE SEQUENCE</scope>
    <source>
        <strain evidence="2">NVP60</strain>
    </source>
</reference>
<organism evidence="2 3">
    <name type="scientific">Linnemannia gamsii</name>
    <dbReference type="NCBI Taxonomy" id="64522"/>
    <lineage>
        <taxon>Eukaryota</taxon>
        <taxon>Fungi</taxon>
        <taxon>Fungi incertae sedis</taxon>
        <taxon>Mucoromycota</taxon>
        <taxon>Mortierellomycotina</taxon>
        <taxon>Mortierellomycetes</taxon>
        <taxon>Mortierellales</taxon>
        <taxon>Mortierellaceae</taxon>
        <taxon>Linnemannia</taxon>
    </lineage>
</organism>
<name>A0A9P6UFZ7_9FUNG</name>
<dbReference type="AlphaFoldDB" id="A0A9P6UFZ7"/>
<proteinExistence type="predicted"/>
<feature type="non-terminal residue" evidence="2">
    <location>
        <position position="1"/>
    </location>
</feature>
<feature type="region of interest" description="Disordered" evidence="1">
    <location>
        <begin position="1"/>
        <end position="36"/>
    </location>
</feature>
<dbReference type="EMBL" id="JAAAIN010002646">
    <property type="protein sequence ID" value="KAG0291291.1"/>
    <property type="molecule type" value="Genomic_DNA"/>
</dbReference>
<sequence length="56" mass="6539">TNLGYINGGEKGAASQQVQEKQGQEQKEHRQHHQQPYVDHWMGLIPVIRLRHVKRV</sequence>
<accession>A0A9P6UFZ7</accession>
<evidence type="ECO:0000313" key="2">
    <source>
        <dbReference type="EMBL" id="KAG0291291.1"/>
    </source>
</evidence>
<gene>
    <name evidence="2" type="ORF">BGZ97_005940</name>
</gene>